<dbReference type="EMBL" id="JAIQCV010000099">
    <property type="protein sequence ID" value="KAH1030179.1"/>
    <property type="molecule type" value="Genomic_DNA"/>
</dbReference>
<dbReference type="OrthoDB" id="10447247at2759"/>
<keyword evidence="1" id="KW-0175">Coiled coil</keyword>
<accession>A0A9D3U5C2</accession>
<evidence type="ECO:0000313" key="2">
    <source>
        <dbReference type="EMBL" id="KAH1030179.1"/>
    </source>
</evidence>
<protein>
    <submittedName>
        <fullName evidence="2">Uncharacterized protein</fullName>
    </submittedName>
</protein>
<reference evidence="2 3" key="1">
    <citation type="journal article" date="2021" name="Plant Biotechnol. J.">
        <title>Multi-omics assisted identification of the key and species-specific regulatory components of drought-tolerant mechanisms in Gossypium stocksii.</title>
        <authorList>
            <person name="Yu D."/>
            <person name="Ke L."/>
            <person name="Zhang D."/>
            <person name="Wu Y."/>
            <person name="Sun Y."/>
            <person name="Mei J."/>
            <person name="Sun J."/>
            <person name="Sun Y."/>
        </authorList>
    </citation>
    <scope>NUCLEOTIDE SEQUENCE [LARGE SCALE GENOMIC DNA]</scope>
    <source>
        <strain evidence="3">cv. E1</strain>
        <tissue evidence="2">Leaf</tissue>
    </source>
</reference>
<feature type="coiled-coil region" evidence="1">
    <location>
        <begin position="15"/>
        <end position="63"/>
    </location>
</feature>
<sequence>DRVNPNDHTACNQRLERIEGEIQSMRVDVKQGQSECTNSTRTMTKLEDQISQLMNMMGDIKRQIWH</sequence>
<evidence type="ECO:0000313" key="3">
    <source>
        <dbReference type="Proteomes" id="UP000828251"/>
    </source>
</evidence>
<organism evidence="2 3">
    <name type="scientific">Gossypium stocksii</name>
    <dbReference type="NCBI Taxonomy" id="47602"/>
    <lineage>
        <taxon>Eukaryota</taxon>
        <taxon>Viridiplantae</taxon>
        <taxon>Streptophyta</taxon>
        <taxon>Embryophyta</taxon>
        <taxon>Tracheophyta</taxon>
        <taxon>Spermatophyta</taxon>
        <taxon>Magnoliopsida</taxon>
        <taxon>eudicotyledons</taxon>
        <taxon>Gunneridae</taxon>
        <taxon>Pentapetalae</taxon>
        <taxon>rosids</taxon>
        <taxon>malvids</taxon>
        <taxon>Malvales</taxon>
        <taxon>Malvaceae</taxon>
        <taxon>Malvoideae</taxon>
        <taxon>Gossypium</taxon>
    </lineage>
</organism>
<dbReference type="AlphaFoldDB" id="A0A9D3U5C2"/>
<feature type="non-terminal residue" evidence="2">
    <location>
        <position position="1"/>
    </location>
</feature>
<gene>
    <name evidence="2" type="ORF">J1N35_046193</name>
</gene>
<dbReference type="Proteomes" id="UP000828251">
    <property type="component" value="Unassembled WGS sequence"/>
</dbReference>
<evidence type="ECO:0000256" key="1">
    <source>
        <dbReference type="SAM" id="Coils"/>
    </source>
</evidence>
<comment type="caution">
    <text evidence="2">The sequence shown here is derived from an EMBL/GenBank/DDBJ whole genome shotgun (WGS) entry which is preliminary data.</text>
</comment>
<dbReference type="Gene3D" id="1.20.5.170">
    <property type="match status" value="1"/>
</dbReference>
<feature type="non-terminal residue" evidence="2">
    <location>
        <position position="66"/>
    </location>
</feature>
<name>A0A9D3U5C2_9ROSI</name>
<keyword evidence="3" id="KW-1185">Reference proteome</keyword>
<proteinExistence type="predicted"/>